<dbReference type="Pfam" id="PF02990">
    <property type="entry name" value="EMP70"/>
    <property type="match status" value="1"/>
</dbReference>
<reference evidence="8 9" key="1">
    <citation type="journal article" date="2015" name="Plant Cell">
        <title>Oil accumulation by the oleaginous diatom Fistulifera solaris as revealed by the genome and transcriptome.</title>
        <authorList>
            <person name="Tanaka T."/>
            <person name="Maeda Y."/>
            <person name="Veluchamy A."/>
            <person name="Tanaka M."/>
            <person name="Abida H."/>
            <person name="Marechal E."/>
            <person name="Bowler C."/>
            <person name="Muto M."/>
            <person name="Sunaga Y."/>
            <person name="Tanaka M."/>
            <person name="Yoshino T."/>
            <person name="Taniguchi T."/>
            <person name="Fukuda Y."/>
            <person name="Nemoto M."/>
            <person name="Matsumoto M."/>
            <person name="Wong P.S."/>
            <person name="Aburatani S."/>
            <person name="Fujibuchi W."/>
        </authorList>
    </citation>
    <scope>NUCLEOTIDE SEQUENCE [LARGE SCALE GENOMIC DNA]</scope>
    <source>
        <strain evidence="8 9">JPCC DA0580</strain>
    </source>
</reference>
<evidence type="ECO:0000256" key="1">
    <source>
        <dbReference type="ARBA" id="ARBA00004141"/>
    </source>
</evidence>
<evidence type="ECO:0000256" key="4">
    <source>
        <dbReference type="ARBA" id="ARBA00022729"/>
    </source>
</evidence>
<name>A0A1Z5JV02_FISSO</name>
<feature type="transmembrane region" description="Helical" evidence="7">
    <location>
        <begin position="507"/>
        <end position="531"/>
    </location>
</feature>
<dbReference type="FunCoup" id="A0A1Z5JV02">
    <property type="interactions" value="808"/>
</dbReference>
<dbReference type="PANTHER" id="PTHR10766:SF111">
    <property type="entry name" value="TRANSMEMBRANE 9 SUPERFAMILY MEMBER 2"/>
    <property type="match status" value="1"/>
</dbReference>
<evidence type="ECO:0000256" key="5">
    <source>
        <dbReference type="ARBA" id="ARBA00022989"/>
    </source>
</evidence>
<keyword evidence="3 7" id="KW-0812">Transmembrane</keyword>
<dbReference type="GO" id="GO:0072657">
    <property type="term" value="P:protein localization to membrane"/>
    <property type="evidence" value="ECO:0007669"/>
    <property type="project" value="TreeGrafter"/>
</dbReference>
<gene>
    <name evidence="8" type="ORF">FisN_18Lh263</name>
</gene>
<dbReference type="GO" id="GO:0016020">
    <property type="term" value="C:membrane"/>
    <property type="evidence" value="ECO:0007669"/>
    <property type="project" value="UniProtKB-SubCell"/>
</dbReference>
<dbReference type="InParanoid" id="A0A1Z5JV02"/>
<evidence type="ECO:0000256" key="6">
    <source>
        <dbReference type="ARBA" id="ARBA00023136"/>
    </source>
</evidence>
<evidence type="ECO:0000313" key="8">
    <source>
        <dbReference type="EMBL" id="GAX17608.1"/>
    </source>
</evidence>
<feature type="transmembrane region" description="Helical" evidence="7">
    <location>
        <begin position="477"/>
        <end position="495"/>
    </location>
</feature>
<dbReference type="InterPro" id="IPR004240">
    <property type="entry name" value="EMP70"/>
</dbReference>
<dbReference type="EMBL" id="BDSP01000118">
    <property type="protein sequence ID" value="GAX17608.1"/>
    <property type="molecule type" value="Genomic_DNA"/>
</dbReference>
<feature type="transmembrane region" description="Helical" evidence="7">
    <location>
        <begin position="697"/>
        <end position="725"/>
    </location>
</feature>
<dbReference type="GO" id="GO:0005737">
    <property type="term" value="C:cytoplasm"/>
    <property type="evidence" value="ECO:0007669"/>
    <property type="project" value="UniProtKB-ARBA"/>
</dbReference>
<dbReference type="PANTHER" id="PTHR10766">
    <property type="entry name" value="TRANSMEMBRANE 9 SUPERFAMILY PROTEIN"/>
    <property type="match status" value="1"/>
</dbReference>
<accession>A0A1Z5JV02</accession>
<feature type="transmembrane region" description="Helical" evidence="7">
    <location>
        <begin position="626"/>
        <end position="649"/>
    </location>
</feature>
<feature type="transmembrane region" description="Helical" evidence="7">
    <location>
        <begin position="436"/>
        <end position="457"/>
    </location>
</feature>
<evidence type="ECO:0000256" key="3">
    <source>
        <dbReference type="ARBA" id="ARBA00022692"/>
    </source>
</evidence>
<dbReference type="OrthoDB" id="1666796at2759"/>
<feature type="signal peptide" evidence="7">
    <location>
        <begin position="1"/>
        <end position="19"/>
    </location>
</feature>
<dbReference type="Proteomes" id="UP000198406">
    <property type="component" value="Unassembled WGS sequence"/>
</dbReference>
<evidence type="ECO:0000256" key="2">
    <source>
        <dbReference type="ARBA" id="ARBA00005227"/>
    </source>
</evidence>
<sequence>MKILIRLFILTALLSISFAVEPKKLPSSTILKQAGLKENTIKKIETGKRLNRTERKEIKDAEKARYIELRNAGADEVSNTEESIALRNYKLKNKKRKGLIRKREATLADILFPGVAAQDYVVGEPIAVYTDVVESRKRPVPYDYYDLPGCSPPIEPEFRKKVRMRKNLGMRLQGRDLKVAPFDFRVKKNMGCTPMCSHTLDSKKMRWMRRLIAAQYRVQLELDQLPVLMRSKDYNYAVRGYPLGFIAPENFHGLRPGEYYLFNHLRFVVTYHEDPAEFTGVRITGFDVHPVSVKHQFAEGQVPDVTGGRQVPPLTTCNGLVDNDPAMYLELKTQGSGLRVVYSYEVEWIESELPWSDRWDVYLIGTPDDELHYFSIVNSLMIVLFLTGAISTIMIRTLKKDIATYSEMDALEDGMEETGWKLVHGDVFRPPQFNPMLLCVLVGNGGQIGAAFGLSMLAGVLKMLNPMQKGQTLTCLIILYVLCGSVSGYTSARLYKYMDGKRWKINIILTAVGLPGILVSIFIFLNIWLSFAGAATAVSIFTIIKLFLLWALVSTPLVFLGGFIGFKVDRIEVPCKVNQIARVVPLVPWHVQSHATFFMGGILPFGSVCIELAFIMSALWLHQIYYVLGFLLIVWLILVATCAQVSIVLTYLQLCAEDHRWWWNSFLQCSSAGLYLFLYSLYFLVSRLEMVGVLPVVIYLTYMGMISLCFGLVCGSVGFLSAFWFTKTIYSAVKID</sequence>
<protein>
    <recommendedName>
        <fullName evidence="7">Transmembrane 9 superfamily member</fullName>
    </recommendedName>
</protein>
<keyword evidence="9" id="KW-1185">Reference proteome</keyword>
<organism evidence="8 9">
    <name type="scientific">Fistulifera solaris</name>
    <name type="common">Oleaginous diatom</name>
    <dbReference type="NCBI Taxonomy" id="1519565"/>
    <lineage>
        <taxon>Eukaryota</taxon>
        <taxon>Sar</taxon>
        <taxon>Stramenopiles</taxon>
        <taxon>Ochrophyta</taxon>
        <taxon>Bacillariophyta</taxon>
        <taxon>Bacillariophyceae</taxon>
        <taxon>Bacillariophycidae</taxon>
        <taxon>Naviculales</taxon>
        <taxon>Naviculaceae</taxon>
        <taxon>Fistulifera</taxon>
    </lineage>
</organism>
<evidence type="ECO:0000313" key="9">
    <source>
        <dbReference type="Proteomes" id="UP000198406"/>
    </source>
</evidence>
<dbReference type="AlphaFoldDB" id="A0A1Z5JV02"/>
<comment type="subcellular location">
    <subcellularLocation>
        <location evidence="1">Membrane</location>
        <topology evidence="1">Multi-pass membrane protein</topology>
    </subcellularLocation>
</comment>
<feature type="transmembrane region" description="Helical" evidence="7">
    <location>
        <begin position="373"/>
        <end position="395"/>
    </location>
</feature>
<comment type="caution">
    <text evidence="8">The sequence shown here is derived from an EMBL/GenBank/DDBJ whole genome shotgun (WGS) entry which is preliminary data.</text>
</comment>
<feature type="transmembrane region" description="Helical" evidence="7">
    <location>
        <begin position="543"/>
        <end position="566"/>
    </location>
</feature>
<evidence type="ECO:0000256" key="7">
    <source>
        <dbReference type="RuleBase" id="RU363079"/>
    </source>
</evidence>
<keyword evidence="5 7" id="KW-1133">Transmembrane helix</keyword>
<feature type="transmembrane region" description="Helical" evidence="7">
    <location>
        <begin position="661"/>
        <end position="685"/>
    </location>
</feature>
<feature type="chain" id="PRO_5011822820" description="Transmembrane 9 superfamily member" evidence="7">
    <location>
        <begin position="20"/>
        <end position="736"/>
    </location>
</feature>
<keyword evidence="4 7" id="KW-0732">Signal</keyword>
<feature type="transmembrane region" description="Helical" evidence="7">
    <location>
        <begin position="597"/>
        <end position="620"/>
    </location>
</feature>
<comment type="similarity">
    <text evidence="2 7">Belongs to the nonaspanin (TM9SF) (TC 9.A.2) family.</text>
</comment>
<proteinExistence type="inferred from homology"/>
<keyword evidence="6 7" id="KW-0472">Membrane</keyword>